<reference evidence="1" key="1">
    <citation type="submission" date="2021-02" db="EMBL/GenBank/DDBJ databases">
        <authorList>
            <person name="Cremers G."/>
            <person name="Picone N."/>
        </authorList>
    </citation>
    <scope>NUCLEOTIDE SEQUENCE</scope>
    <source>
        <strain evidence="1">PQ17</strain>
    </source>
</reference>
<proteinExistence type="predicted"/>
<dbReference type="SUPFAM" id="SSF50685">
    <property type="entry name" value="Barwin-like endoglucanases"/>
    <property type="match status" value="1"/>
</dbReference>
<evidence type="ECO:0000313" key="2">
    <source>
        <dbReference type="Proteomes" id="UP000663859"/>
    </source>
</evidence>
<dbReference type="AlphaFoldDB" id="A0A8J2BLV8"/>
<sequence>MALVLVALFWLGNGVAWGKANPGGSKKSYPYHFFCTLYYLPKEEGFSASRGFDVRPVRAPGLGAHPYPASFLWAVRMEGAGRIRTPVRGFHYIRYAGGGSYEYCSAPTAANGHRLQAHRTCAISSRNPYLRLGQEIEIDSPTVRAVFGSSRWRIEDTGGGLNPWQIDLYWGEDEPRGSEGRDRNRPKGTDFEYAFDVIVTVLGQG</sequence>
<gene>
    <name evidence="1" type="ORF">MPNT_10309</name>
</gene>
<accession>A0A8J2BLV8</accession>
<organism evidence="1 2">
    <name type="scientific">Candidatus Methylacidithermus pantelleriae</name>
    <dbReference type="NCBI Taxonomy" id="2744239"/>
    <lineage>
        <taxon>Bacteria</taxon>
        <taxon>Pseudomonadati</taxon>
        <taxon>Verrucomicrobiota</taxon>
        <taxon>Methylacidiphilae</taxon>
        <taxon>Methylacidiphilales</taxon>
        <taxon>Methylacidiphilaceae</taxon>
        <taxon>Candidatus Methylacidithermus</taxon>
    </lineage>
</organism>
<dbReference type="InterPro" id="IPR036908">
    <property type="entry name" value="RlpA-like_sf"/>
</dbReference>
<keyword evidence="2" id="KW-1185">Reference proteome</keyword>
<dbReference type="Proteomes" id="UP000663859">
    <property type="component" value="Unassembled WGS sequence"/>
</dbReference>
<name>A0A8J2BLV8_9BACT</name>
<comment type="caution">
    <text evidence="1">The sequence shown here is derived from an EMBL/GenBank/DDBJ whole genome shotgun (WGS) entry which is preliminary data.</text>
</comment>
<protein>
    <submittedName>
        <fullName evidence="1">Uncharacterized protein</fullName>
    </submittedName>
</protein>
<dbReference type="EMBL" id="CAJNOB010000001">
    <property type="protein sequence ID" value="CAF0689671.1"/>
    <property type="molecule type" value="Genomic_DNA"/>
</dbReference>
<evidence type="ECO:0000313" key="1">
    <source>
        <dbReference type="EMBL" id="CAF0689671.1"/>
    </source>
</evidence>